<proteinExistence type="predicted"/>
<evidence type="ECO:0000313" key="6">
    <source>
        <dbReference type="Proteomes" id="UP000007110"/>
    </source>
</evidence>
<evidence type="ECO:0000256" key="3">
    <source>
        <dbReference type="PROSITE-ProRule" id="PRU00023"/>
    </source>
</evidence>
<dbReference type="RefSeq" id="XP_030840516.1">
    <property type="nucleotide sequence ID" value="XM_030984656.1"/>
</dbReference>
<reference evidence="5" key="2">
    <citation type="submission" date="2021-01" db="UniProtKB">
        <authorList>
            <consortium name="EnsemblMetazoa"/>
        </authorList>
    </citation>
    <scope>IDENTIFICATION</scope>
</reference>
<evidence type="ECO:0000256" key="4">
    <source>
        <dbReference type="SAM" id="MobiDB-lite"/>
    </source>
</evidence>
<dbReference type="SMART" id="SM00248">
    <property type="entry name" value="ANK"/>
    <property type="match status" value="2"/>
</dbReference>
<evidence type="ECO:0000313" key="5">
    <source>
        <dbReference type="EnsemblMetazoa" id="XP_030840516"/>
    </source>
</evidence>
<organism evidence="5 6">
    <name type="scientific">Strongylocentrotus purpuratus</name>
    <name type="common">Purple sea urchin</name>
    <dbReference type="NCBI Taxonomy" id="7668"/>
    <lineage>
        <taxon>Eukaryota</taxon>
        <taxon>Metazoa</taxon>
        <taxon>Echinodermata</taxon>
        <taxon>Eleutherozoa</taxon>
        <taxon>Echinozoa</taxon>
        <taxon>Echinoidea</taxon>
        <taxon>Euechinoidea</taxon>
        <taxon>Echinacea</taxon>
        <taxon>Camarodonta</taxon>
        <taxon>Echinidea</taxon>
        <taxon>Strongylocentrotidae</taxon>
        <taxon>Strongylocentrotus</taxon>
    </lineage>
</organism>
<feature type="repeat" description="ANK" evidence="3">
    <location>
        <begin position="210"/>
        <end position="242"/>
    </location>
</feature>
<reference evidence="6" key="1">
    <citation type="submission" date="2015-02" db="EMBL/GenBank/DDBJ databases">
        <title>Genome sequencing for Strongylocentrotus purpuratus.</title>
        <authorList>
            <person name="Murali S."/>
            <person name="Liu Y."/>
            <person name="Vee V."/>
            <person name="English A."/>
            <person name="Wang M."/>
            <person name="Skinner E."/>
            <person name="Han Y."/>
            <person name="Muzny D.M."/>
            <person name="Worley K.C."/>
            <person name="Gibbs R.A."/>
        </authorList>
    </citation>
    <scope>NUCLEOTIDE SEQUENCE</scope>
</reference>
<dbReference type="Proteomes" id="UP000007110">
    <property type="component" value="Unassembled WGS sequence"/>
</dbReference>
<keyword evidence="2 3" id="KW-0040">ANK repeat</keyword>
<keyword evidence="6" id="KW-1185">Reference proteome</keyword>
<dbReference type="PRINTS" id="PR01415">
    <property type="entry name" value="ANKYRIN"/>
</dbReference>
<dbReference type="InterPro" id="IPR036770">
    <property type="entry name" value="Ankyrin_rpt-contain_sf"/>
</dbReference>
<dbReference type="SUPFAM" id="SSF48403">
    <property type="entry name" value="Ankyrin repeat"/>
    <property type="match status" value="1"/>
</dbReference>
<evidence type="ECO:0000256" key="2">
    <source>
        <dbReference type="ARBA" id="ARBA00023043"/>
    </source>
</evidence>
<feature type="region of interest" description="Disordered" evidence="4">
    <location>
        <begin position="1"/>
        <end position="63"/>
    </location>
</feature>
<sequence>MSDSAAEAGPSTSGGRMFMHAPPPVINIIAPTDSPSMNNNIEPGPSGDHHNQHRPLSSGDVLNNSHAATQDELPHDFQCDFGFLLRDKVSLSTLQVQQPIELDYADIPNNTELTNFIGKTKKRRLYCRRGAVVLQQSPVGRFYQAERKLRLAAQQGDYREVLKLLDEGINPNRGDDKGRTALHFAITKGFREIVQLLLDRGADVNQKDGIGNTPLHLAAIGSHISMVTTLLEAGANVQVLDRGGHTPFHLALSRLQHLRSNSSIQGIHFREEILTIMGMLRVYVSCRGQQENAMQLEQMSVKLRETEKKEEVDILQDMLEGFTKMNLTKQ</sequence>
<dbReference type="InterPro" id="IPR002110">
    <property type="entry name" value="Ankyrin_rpt"/>
</dbReference>
<evidence type="ECO:0008006" key="7">
    <source>
        <dbReference type="Google" id="ProtNLM"/>
    </source>
</evidence>
<dbReference type="GeneID" id="100888843"/>
<dbReference type="PANTHER" id="PTHR24171:SF9">
    <property type="entry name" value="ANKYRIN REPEAT DOMAIN-CONTAINING PROTEIN 39"/>
    <property type="match status" value="1"/>
</dbReference>
<dbReference type="PROSITE" id="PS50088">
    <property type="entry name" value="ANK_REPEAT"/>
    <property type="match status" value="2"/>
</dbReference>
<dbReference type="AlphaFoldDB" id="A0A7M7NWT1"/>
<feature type="repeat" description="ANK" evidence="3">
    <location>
        <begin position="177"/>
        <end position="209"/>
    </location>
</feature>
<dbReference type="PANTHER" id="PTHR24171">
    <property type="entry name" value="ANKYRIN REPEAT DOMAIN-CONTAINING PROTEIN 39-RELATED"/>
    <property type="match status" value="1"/>
</dbReference>
<dbReference type="Pfam" id="PF13857">
    <property type="entry name" value="Ank_5"/>
    <property type="match status" value="1"/>
</dbReference>
<keyword evidence="1" id="KW-0677">Repeat</keyword>
<accession>A0A7M7NWT1</accession>
<name>A0A7M7NWT1_STRPU</name>
<dbReference type="PROSITE" id="PS50297">
    <property type="entry name" value="ANK_REP_REGION"/>
    <property type="match status" value="2"/>
</dbReference>
<dbReference type="Gene3D" id="1.25.40.20">
    <property type="entry name" value="Ankyrin repeat-containing domain"/>
    <property type="match status" value="2"/>
</dbReference>
<dbReference type="CTD" id="129138"/>
<protein>
    <recommendedName>
        <fullName evidence="7">Ankyrin repeat domain-containing protein 54</fullName>
    </recommendedName>
</protein>
<dbReference type="EnsemblMetazoa" id="XM_030984656">
    <property type="protein sequence ID" value="XP_030840516"/>
    <property type="gene ID" value="LOC100888843"/>
</dbReference>
<evidence type="ECO:0000256" key="1">
    <source>
        <dbReference type="ARBA" id="ARBA00022737"/>
    </source>
</evidence>